<accession>A0ABQ5SMU2</accession>
<evidence type="ECO:0000256" key="1">
    <source>
        <dbReference type="SAM" id="MobiDB-lite"/>
    </source>
</evidence>
<sequence>MASSSDEPLGPLDTFAEDLGRAVLDAAASGNLSAPALLAAATETGVRPDQLATLIAQTTEIRTQLGNYLLSLLNLLKSTVAVNTNMDNTAGPRVLPLPQARGHDDIPEVMRLSIPVPRLNISLTDKTPGHSIADATRVYVRDAKKYLQAVHGGDNDGIRCLFVGNTLEGAAKDWYRNWTNARGSYTFDELVAALLARFATEVQARDVEARNVLAAGSYHMRRDENVPAYQSRFEALVTPIADLTESERVFWFRRGLTKLLAKWCATDLVGAQIKSYDALVAFAKGAEIRLLAGEEEVKSAPRANAVQVQDPLGEAVALDQDLGATRPTPTAATRRSNGQRKARGGASSGVRGTVGAGPSSDPARNRKRGGAPSSAAAQRSDPNVKRTRTDDTFMPKWNCNRSEFERRKLANVCLRCAENHSTKDCPLMPPFVPQPK</sequence>
<feature type="compositionally biased region" description="Low complexity" evidence="1">
    <location>
        <begin position="324"/>
        <end position="335"/>
    </location>
</feature>
<gene>
    <name evidence="2" type="ORF">VaNZ11_016467</name>
</gene>
<proteinExistence type="predicted"/>
<comment type="caution">
    <text evidence="2">The sequence shown here is derived from an EMBL/GenBank/DDBJ whole genome shotgun (WGS) entry which is preliminary data.</text>
</comment>
<evidence type="ECO:0008006" key="4">
    <source>
        <dbReference type="Google" id="ProtNLM"/>
    </source>
</evidence>
<feature type="region of interest" description="Disordered" evidence="1">
    <location>
        <begin position="319"/>
        <end position="391"/>
    </location>
</feature>
<feature type="compositionally biased region" description="Basic and acidic residues" evidence="1">
    <location>
        <begin position="382"/>
        <end position="391"/>
    </location>
</feature>
<keyword evidence="3" id="KW-1185">Reference proteome</keyword>
<name>A0ABQ5SMU2_9CHLO</name>
<dbReference type="EMBL" id="BSDZ01000103">
    <property type="protein sequence ID" value="GLI71312.1"/>
    <property type="molecule type" value="Genomic_DNA"/>
</dbReference>
<evidence type="ECO:0000313" key="3">
    <source>
        <dbReference type="Proteomes" id="UP001165090"/>
    </source>
</evidence>
<dbReference type="Proteomes" id="UP001165090">
    <property type="component" value="Unassembled WGS sequence"/>
</dbReference>
<evidence type="ECO:0000313" key="2">
    <source>
        <dbReference type="EMBL" id="GLI71312.1"/>
    </source>
</evidence>
<organism evidence="2 3">
    <name type="scientific">Volvox africanus</name>
    <dbReference type="NCBI Taxonomy" id="51714"/>
    <lineage>
        <taxon>Eukaryota</taxon>
        <taxon>Viridiplantae</taxon>
        <taxon>Chlorophyta</taxon>
        <taxon>core chlorophytes</taxon>
        <taxon>Chlorophyceae</taxon>
        <taxon>CS clade</taxon>
        <taxon>Chlamydomonadales</taxon>
        <taxon>Volvocaceae</taxon>
        <taxon>Volvox</taxon>
    </lineage>
</organism>
<protein>
    <recommendedName>
        <fullName evidence="4">Retrotransposon gag domain-containing protein</fullName>
    </recommendedName>
</protein>
<reference evidence="2 3" key="1">
    <citation type="journal article" date="2023" name="IScience">
        <title>Expanded male sex-determining region conserved during the evolution of homothallism in the green alga Volvox.</title>
        <authorList>
            <person name="Yamamoto K."/>
            <person name="Matsuzaki R."/>
            <person name="Mahakham W."/>
            <person name="Heman W."/>
            <person name="Sekimoto H."/>
            <person name="Kawachi M."/>
            <person name="Minakuchi Y."/>
            <person name="Toyoda A."/>
            <person name="Nozaki H."/>
        </authorList>
    </citation>
    <scope>NUCLEOTIDE SEQUENCE [LARGE SCALE GENOMIC DNA]</scope>
    <source>
        <strain evidence="2 3">NIES-4468</strain>
    </source>
</reference>